<evidence type="ECO:0000256" key="1">
    <source>
        <dbReference type="SAM" id="Coils"/>
    </source>
</evidence>
<dbReference type="EMBL" id="PJRP01000013">
    <property type="protein sequence ID" value="PLP98104.1"/>
    <property type="molecule type" value="Genomic_DNA"/>
</dbReference>
<organism evidence="6 7">
    <name type="scientific">Cupriavidus pauculus</name>
    <dbReference type="NCBI Taxonomy" id="82633"/>
    <lineage>
        <taxon>Bacteria</taxon>
        <taxon>Pseudomonadati</taxon>
        <taxon>Pseudomonadota</taxon>
        <taxon>Betaproteobacteria</taxon>
        <taxon>Burkholderiales</taxon>
        <taxon>Burkholderiaceae</taxon>
        <taxon>Cupriavidus</taxon>
    </lineage>
</organism>
<dbReference type="OrthoDB" id="9811754at2"/>
<reference evidence="6 7" key="1">
    <citation type="submission" date="2017-12" db="EMBL/GenBank/DDBJ databases">
        <title>Genome sequence of the active heterotrophic nitrifier-denitrifier, Cupriavidus pauculus UM1.</title>
        <authorList>
            <person name="Putonti C."/>
            <person name="Castignetti D."/>
        </authorList>
    </citation>
    <scope>NUCLEOTIDE SEQUENCE [LARGE SCALE GENOMIC DNA]</scope>
    <source>
        <strain evidence="6 7">UM1</strain>
    </source>
</reference>
<feature type="domain" description="CusB-like beta-barrel" evidence="5">
    <location>
        <begin position="260"/>
        <end position="302"/>
    </location>
</feature>
<keyword evidence="2" id="KW-0472">Membrane</keyword>
<keyword evidence="2" id="KW-1133">Transmembrane helix</keyword>
<dbReference type="AlphaFoldDB" id="A0A2N5C7A7"/>
<accession>A0A2N5C7A7</accession>
<evidence type="ECO:0000259" key="3">
    <source>
        <dbReference type="Pfam" id="PF25876"/>
    </source>
</evidence>
<evidence type="ECO:0000256" key="2">
    <source>
        <dbReference type="SAM" id="Phobius"/>
    </source>
</evidence>
<dbReference type="InterPro" id="IPR058625">
    <property type="entry name" value="MdtA-like_BSH"/>
</dbReference>
<sequence length="361" mass="39106">MEIEAAPKGWAPPRGSRRLTVLIVVGALVSVLIILYAWGLPPFSPSIQSTDNAYVRGQTTIISPQVSGYVTEVAVHDFDLVKTGQVLLRIDDRIYSQRVAQARASLNTQIANLANADQTQRAREATVKSQLANADNARAQLLRAQADMKRVDELVADGSVSLRERDQTRAALRQAEAAVEQSRAAVEIARQDVEAIIVGREGLKAAVEQARAALQLAGIDLSNTIVNAPQDGRLSQIGARLGQYVTSGTQLMFLVPPQRWVIANFKEAQTAHMAPGQHATFRVDALDNARLTGRVERLSPAAGSEFAVIVADNATGNFVKVAQRISVRITIDPDQPMAERLRPGMSVQAEVDTSTNRPPTR</sequence>
<dbReference type="PANTHER" id="PTHR30386">
    <property type="entry name" value="MEMBRANE FUSION SUBUNIT OF EMRAB-TOLC MULTIDRUG EFFLUX PUMP"/>
    <property type="match status" value="1"/>
</dbReference>
<dbReference type="InterPro" id="IPR058624">
    <property type="entry name" value="MdtA-like_HH"/>
</dbReference>
<dbReference type="Pfam" id="PF25917">
    <property type="entry name" value="BSH_RND"/>
    <property type="match status" value="1"/>
</dbReference>
<dbReference type="Gene3D" id="2.40.30.170">
    <property type="match status" value="1"/>
</dbReference>
<evidence type="ECO:0000313" key="7">
    <source>
        <dbReference type="Proteomes" id="UP000234341"/>
    </source>
</evidence>
<gene>
    <name evidence="6" type="ORF">CYJ10_23555</name>
</gene>
<name>A0A2N5C7A7_9BURK</name>
<dbReference type="Gene3D" id="1.10.287.470">
    <property type="entry name" value="Helix hairpin bin"/>
    <property type="match status" value="2"/>
</dbReference>
<dbReference type="Proteomes" id="UP000234341">
    <property type="component" value="Unassembled WGS sequence"/>
</dbReference>
<dbReference type="STRING" id="82633.GCA_000974605_05112"/>
<dbReference type="Pfam" id="PF25954">
    <property type="entry name" value="Beta-barrel_RND_2"/>
    <property type="match status" value="1"/>
</dbReference>
<dbReference type="Pfam" id="PF25876">
    <property type="entry name" value="HH_MFP_RND"/>
    <property type="match status" value="1"/>
</dbReference>
<dbReference type="SUPFAM" id="SSF111369">
    <property type="entry name" value="HlyD-like secretion proteins"/>
    <property type="match status" value="3"/>
</dbReference>
<dbReference type="Gene3D" id="2.40.50.100">
    <property type="match status" value="1"/>
</dbReference>
<evidence type="ECO:0000313" key="6">
    <source>
        <dbReference type="EMBL" id="PLP98104.1"/>
    </source>
</evidence>
<keyword evidence="2" id="KW-0812">Transmembrane</keyword>
<evidence type="ECO:0000259" key="4">
    <source>
        <dbReference type="Pfam" id="PF25917"/>
    </source>
</evidence>
<dbReference type="InterPro" id="IPR050739">
    <property type="entry name" value="MFP"/>
</dbReference>
<dbReference type="PANTHER" id="PTHR30386:SF24">
    <property type="entry name" value="MULTIDRUG RESISTANCE EFFLUX PUMP"/>
    <property type="match status" value="1"/>
</dbReference>
<keyword evidence="1" id="KW-0175">Coiled coil</keyword>
<proteinExistence type="predicted"/>
<protein>
    <submittedName>
        <fullName evidence="6">Secretion protein HlyD</fullName>
    </submittedName>
</protein>
<evidence type="ECO:0000259" key="5">
    <source>
        <dbReference type="Pfam" id="PF25954"/>
    </source>
</evidence>
<feature type="transmembrane region" description="Helical" evidence="2">
    <location>
        <begin position="21"/>
        <end position="39"/>
    </location>
</feature>
<feature type="domain" description="Multidrug resistance protein MdtA-like barrel-sandwich hybrid" evidence="4">
    <location>
        <begin position="62"/>
        <end position="254"/>
    </location>
</feature>
<dbReference type="PRINTS" id="PR01490">
    <property type="entry name" value="RTXTOXIND"/>
</dbReference>
<feature type="domain" description="Multidrug resistance protein MdtA-like alpha-helical hairpin" evidence="3">
    <location>
        <begin position="127"/>
        <end position="192"/>
    </location>
</feature>
<feature type="coiled-coil region" evidence="1">
    <location>
        <begin position="127"/>
        <end position="192"/>
    </location>
</feature>
<comment type="caution">
    <text evidence="6">The sequence shown here is derived from an EMBL/GenBank/DDBJ whole genome shotgun (WGS) entry which is preliminary data.</text>
</comment>
<dbReference type="InterPro" id="IPR058792">
    <property type="entry name" value="Beta-barrel_RND_2"/>
</dbReference>